<dbReference type="SUPFAM" id="SSF48452">
    <property type="entry name" value="TPR-like"/>
    <property type="match status" value="1"/>
</dbReference>
<evidence type="ECO:0000313" key="9">
    <source>
        <dbReference type="EMBL" id="BBE08551.1"/>
    </source>
</evidence>
<dbReference type="Pfam" id="PF05729">
    <property type="entry name" value="NACHT"/>
    <property type="match status" value="1"/>
</dbReference>
<dbReference type="Pfam" id="PF23948">
    <property type="entry name" value="ARM_5"/>
    <property type="match status" value="1"/>
</dbReference>
<comment type="similarity">
    <text evidence="1">Belongs to the WD repeat HIR1 family.</text>
</comment>
<dbReference type="PROSITE" id="PS50005">
    <property type="entry name" value="TPR"/>
    <property type="match status" value="1"/>
</dbReference>
<reference evidence="9 10" key="1">
    <citation type="journal article" date="2018" name="Microbes Environ.">
        <title>Comparative Genomic Insights into Endofungal Lifestyles of Two Bacterial Endosymbionts, Mycoavidus cysteinexigens and Burkholderia rhizoxinica.</title>
        <authorList>
            <person name="Sharmin D."/>
            <person name="Guo Y."/>
            <person name="Nishizawa T."/>
            <person name="Ohshima S."/>
            <person name="Sato Y."/>
            <person name="Takashima Y."/>
            <person name="Narisawa K."/>
            <person name="Ohta H."/>
        </authorList>
    </citation>
    <scope>NUCLEOTIDE SEQUENCE [LARGE SCALE GENOMIC DNA]</scope>
    <source>
        <strain evidence="9 10">B1-EB</strain>
    </source>
</reference>
<dbReference type="SUPFAM" id="SSF50978">
    <property type="entry name" value="WD40 repeat-like"/>
    <property type="match status" value="3"/>
</dbReference>
<dbReference type="Proteomes" id="UP000282597">
    <property type="component" value="Chromosome"/>
</dbReference>
<dbReference type="InterPro" id="IPR001680">
    <property type="entry name" value="WD40_rpt"/>
</dbReference>
<dbReference type="RefSeq" id="WP_052393821.1">
    <property type="nucleotide sequence ID" value="NZ_AP018150.1"/>
</dbReference>
<dbReference type="GO" id="GO:0006325">
    <property type="term" value="P:chromatin organization"/>
    <property type="evidence" value="ECO:0007669"/>
    <property type="project" value="UniProtKB-KW"/>
</dbReference>
<dbReference type="SUPFAM" id="SSF48371">
    <property type="entry name" value="ARM repeat"/>
    <property type="match status" value="1"/>
</dbReference>
<dbReference type="Gene3D" id="2.160.20.80">
    <property type="entry name" value="E3 ubiquitin-protein ligase SopA"/>
    <property type="match status" value="1"/>
</dbReference>
<dbReference type="CDD" id="cd00200">
    <property type="entry name" value="WD40"/>
    <property type="match status" value="2"/>
</dbReference>
<evidence type="ECO:0000256" key="3">
    <source>
        <dbReference type="ARBA" id="ARBA00022737"/>
    </source>
</evidence>
<feature type="compositionally biased region" description="Polar residues" evidence="5">
    <location>
        <begin position="7"/>
        <end position="20"/>
    </location>
</feature>
<dbReference type="InterPro" id="IPR036322">
    <property type="entry name" value="WD40_repeat_dom_sf"/>
</dbReference>
<dbReference type="PROSITE" id="PS00678">
    <property type="entry name" value="WD_REPEATS_1"/>
    <property type="match status" value="3"/>
</dbReference>
<keyword evidence="3" id="KW-0677">Repeat</keyword>
<feature type="domain" description="CAF1B/HIR1 beta-propeller" evidence="8">
    <location>
        <begin position="1420"/>
        <end position="1575"/>
    </location>
</feature>
<keyword evidence="4" id="KW-0156">Chromatin regulator</keyword>
<dbReference type="InterPro" id="IPR019775">
    <property type="entry name" value="WD40_repeat_CS"/>
</dbReference>
<evidence type="ECO:0000256" key="1">
    <source>
        <dbReference type="ARBA" id="ARBA00007306"/>
    </source>
</evidence>
<dbReference type="PROSITE" id="PS50294">
    <property type="entry name" value="WD_REPEATS_REGION"/>
    <property type="match status" value="12"/>
</dbReference>
<dbReference type="InterPro" id="IPR027417">
    <property type="entry name" value="P-loop_NTPase"/>
</dbReference>
<evidence type="ECO:0000259" key="8">
    <source>
        <dbReference type="Pfam" id="PF24105"/>
    </source>
</evidence>
<protein>
    <submittedName>
        <fullName evidence="9">WD40 repeat-containing protein</fullName>
    </submittedName>
</protein>
<dbReference type="SUPFAM" id="SSF141571">
    <property type="entry name" value="Pentapeptide repeat-like"/>
    <property type="match status" value="1"/>
</dbReference>
<dbReference type="Pfam" id="PF24105">
    <property type="entry name" value="Beta-prop_CAF1B_HIR1"/>
    <property type="match status" value="1"/>
</dbReference>
<sequence length="1940" mass="216561">MLPVSGVGSSTKTHGFVDNQNDYTQRGKEYLEGARRKLQDEKFLSAQELFIKAEYAFKKIDPSKRNIEVDGYLAQAYLERGDLLRRMGLFEKARACYEAAREFGPDAASQKLQALNVPKAQSSLQKSTSQSVVASLSSLGIPISSQFDVLHFKHNPPPADTEHYEVVTDPNDIKNTHHLAQCLQTLKPSAAQELNKLAFNILEVFGKREPKNLDVWREVIPLAATPDPEKFRYLLGEVYKVLSENPLDLSALQSLAVIIHNLPPEPLSKRSARDLVKLLQALTERLRSQHREGNIQQFQPLLQITSQILDAMAKVGATSINRTQVQEPLDKILSELMKTPALRFQAYYARQALAHIPNEGSDTSRWQEVWDRSVRVVLGAATLASAVRTLDQNELLEAFDHFSEVFSGAEQAVKRLAELADEMKDFGSGVQEAGTAIRERLTKSRPDRWYAALQFLDTCLEEGQFIQFEQFARQSPFRSNEAFLLGLCQRLEQIVRTQKEEAIQGAAIQFLGEFLQNENQLWGQYERMRQAVRHVLGRLENVKGLPDQIRKQAKVILEQLPPSAQQAGMESEVDCYVVPVWDPAWQQVSTQSLYKARNDDRRLTQNVALQEHRVDMLPNISSQSPQPSVTSYLPQLASAFFDTAARIHSANRVYDTASSVMLQISSGVASIPIHGSSHDITVNYHSTPEDANLLAEILRPLQSTAWQPNTAPLASLDIKTLQKKYLEGLQKDNEIKDALAIYVAPECTSITNTKERFSLEEKVRDFLASKEKKVLLLLGVAGSGKSTFNRHLACRLWDDYNKAESSQECPIPLFIPLSTLKNSGENLIAEYLKEQGLSAAQIEVLRMSRHFIFILDSYDEIVPRSRAFYSDNGLDRWQAHVIISSRPEYLGSNYQYMFHPPGERTALQEYQLAPFSGETIKQYVDQYKKAHPEGSWSAEQYKEALKHGDLKELVGNPFLLKITLSVLPELSKALKEKDQHFTRLALYDQFVKSWFERSEDRLRRIQLKEDERKAFNRLSEEGFGEHSVAFSKRFAVAMYQAQAVAVTYLAANRSESQNWEPFLGSDNEETRLLRFNAPLSRQGNQYRFIHKTLQDYFVARALWEEMREQLDLSNELSVVRNLRPLWEGLGDLVKLEPSALFNQLNVVEDPAVLSFLAERVRQEGGLIKPLLGWVKASKAQDGIEKAAANALTILVKAGGQFNGLDLRKIKVPGADLRYGIFDSAQLQGADLSQVKFRGAWLRKANLEGANLKEVKFGELPSLEVGRWVNDCCYSSDGRWLAVGTGTGKDGDGAIRLYQIEKLELVQVNTFEEPKSWVNSVTFSPKKGEGEVLASGSGDGMVRLWNVGSGVNLKELNHGGSVNSVSFSRNGEMLASGSTDGTVKLWSMKSGKEFGNALHTILESHYKGVNSVTFSLEGKKILASGGTDGTVKLWSMEDGEEFGKALALKVHHGIVNSVSFSPDGTILASGGADKTVKLWKIEVLPRLEKEPEEPRTLRGHNNEVRSVTFSPDGKILASGGADWMVNLWNVESGEVLYTFEGHTSLVNSVNFSPNSDFLASGGPDKMVRLWRVEGSEELHALEGHRGPVHSVDLSPNGEILASGGSDKTVKLWSVESGEMLQTLEGHSDQVTSVSFSPDDRFLASGSWDGAVKMWQRSVESGGAWAILDRPLLVGHEASVWSVRFSSNGKFVASGSNDKMVRLWNVQSGQELRKFVGHSEWVSSVIFSPDSQFLASGSWDKTVKLWSIESGEILYTLEGHSDWVTTVNFSPDSQFLASGSGDKTVKLWRMRSGEGLCILYYTLQGHCDQVTSVNFSPDGGVLASGSKDNTVKLWSVESGEMLYTLAGFVGKIKSIDWQNPSERRVKMKMAGNMGSAVHIWQIEREDKDWTVELGWTSSQNERVVAGMSIHGAQNLSLMDIRLLKQRGALGEPEANPLRLISR</sequence>
<name>A0A2Z6ET36_9BURK</name>
<dbReference type="InterPro" id="IPR055410">
    <property type="entry name" value="Beta-prop_CAF1B_HIR1"/>
</dbReference>
<evidence type="ECO:0000313" key="10">
    <source>
        <dbReference type="Proteomes" id="UP000282597"/>
    </source>
</evidence>
<evidence type="ECO:0000256" key="5">
    <source>
        <dbReference type="SAM" id="MobiDB-lite"/>
    </source>
</evidence>
<dbReference type="SMART" id="SM00028">
    <property type="entry name" value="TPR"/>
    <property type="match status" value="1"/>
</dbReference>
<dbReference type="InterPro" id="IPR011990">
    <property type="entry name" value="TPR-like_helical_dom_sf"/>
</dbReference>
<dbReference type="KEGG" id="mcys:MCB1EB_0390"/>
<dbReference type="InterPro" id="IPR007111">
    <property type="entry name" value="NACHT_NTPase"/>
</dbReference>
<dbReference type="Gene3D" id="1.25.40.10">
    <property type="entry name" value="Tetratricopeptide repeat domain"/>
    <property type="match status" value="1"/>
</dbReference>
<feature type="domain" description="NACHT" evidence="6">
    <location>
        <begin position="774"/>
        <end position="929"/>
    </location>
</feature>
<gene>
    <name evidence="9" type="ORF">MCB1EB_0390</name>
</gene>
<dbReference type="PROSITE" id="PS50082">
    <property type="entry name" value="WD_REPEATS_2"/>
    <property type="match status" value="12"/>
</dbReference>
<keyword evidence="2" id="KW-0853">WD repeat</keyword>
<feature type="region of interest" description="Disordered" evidence="5">
    <location>
        <begin position="1"/>
        <end position="20"/>
    </location>
</feature>
<keyword evidence="10" id="KW-1185">Reference proteome</keyword>
<dbReference type="Pfam" id="PF00400">
    <property type="entry name" value="WD40"/>
    <property type="match status" value="8"/>
</dbReference>
<dbReference type="InterPro" id="IPR016024">
    <property type="entry name" value="ARM-type_fold"/>
</dbReference>
<dbReference type="EMBL" id="AP018150">
    <property type="protein sequence ID" value="BBE08551.1"/>
    <property type="molecule type" value="Genomic_DNA"/>
</dbReference>
<dbReference type="Pfam" id="PF00805">
    <property type="entry name" value="Pentapeptide"/>
    <property type="match status" value="1"/>
</dbReference>
<dbReference type="PANTHER" id="PTHR22847">
    <property type="entry name" value="WD40 REPEAT PROTEIN"/>
    <property type="match status" value="1"/>
</dbReference>
<dbReference type="PANTHER" id="PTHR22847:SF637">
    <property type="entry name" value="WD REPEAT DOMAIN 5B"/>
    <property type="match status" value="1"/>
</dbReference>
<evidence type="ECO:0000256" key="2">
    <source>
        <dbReference type="ARBA" id="ARBA00022574"/>
    </source>
</evidence>
<dbReference type="Gene3D" id="2.130.10.10">
    <property type="entry name" value="YVTN repeat-like/Quinoprotein amine dehydrogenase"/>
    <property type="match status" value="5"/>
</dbReference>
<dbReference type="SUPFAM" id="SSF52540">
    <property type="entry name" value="P-loop containing nucleoside triphosphate hydrolases"/>
    <property type="match status" value="1"/>
</dbReference>
<dbReference type="InterPro" id="IPR015943">
    <property type="entry name" value="WD40/YVTN_repeat-like_dom_sf"/>
</dbReference>
<accession>A0A2Z6ET36</accession>
<evidence type="ECO:0000256" key="4">
    <source>
        <dbReference type="ARBA" id="ARBA00022853"/>
    </source>
</evidence>
<feature type="domain" description="Arm-like repeat" evidence="7">
    <location>
        <begin position="170"/>
        <end position="597"/>
    </location>
</feature>
<dbReference type="SMART" id="SM00320">
    <property type="entry name" value="WD40"/>
    <property type="match status" value="13"/>
</dbReference>
<proteinExistence type="inferred from homology"/>
<dbReference type="InterPro" id="IPR020472">
    <property type="entry name" value="WD40_PAC1"/>
</dbReference>
<organism evidence="9 10">
    <name type="scientific">Mycoavidus cysteinexigens</name>
    <dbReference type="NCBI Taxonomy" id="1553431"/>
    <lineage>
        <taxon>Bacteria</taxon>
        <taxon>Pseudomonadati</taxon>
        <taxon>Pseudomonadota</taxon>
        <taxon>Betaproteobacteria</taxon>
        <taxon>Burkholderiales</taxon>
        <taxon>Burkholderiaceae</taxon>
        <taxon>Mycoavidus</taxon>
    </lineage>
</organism>
<dbReference type="PRINTS" id="PR00320">
    <property type="entry name" value="GPROTEINBRPT"/>
</dbReference>
<dbReference type="Gene3D" id="3.40.50.300">
    <property type="entry name" value="P-loop containing nucleotide triphosphate hydrolases"/>
    <property type="match status" value="1"/>
</dbReference>
<evidence type="ECO:0000259" key="7">
    <source>
        <dbReference type="Pfam" id="PF23948"/>
    </source>
</evidence>
<dbReference type="InterPro" id="IPR001646">
    <property type="entry name" value="5peptide_repeat"/>
</dbReference>
<evidence type="ECO:0000259" key="6">
    <source>
        <dbReference type="Pfam" id="PF05729"/>
    </source>
</evidence>
<dbReference type="InterPro" id="IPR019734">
    <property type="entry name" value="TPR_rpt"/>
</dbReference>
<dbReference type="InterPro" id="IPR056251">
    <property type="entry name" value="Arm_rpt_dom"/>
</dbReference>